<sequence length="138" mass="15345">DGSKGYLDGLAVTYAEAFKTHYQDVVEHLESLRRKEVEVAMTTHVKLAPECCSNIYGTVAPSSVHSSPIYKPGKYLPSSCLSDQDEEEIYGYGGYGVYGRRMYKHHANRLACLATPQRCMNPKSTGFYDTCHFSSSTS</sequence>
<evidence type="ECO:0000313" key="2">
    <source>
        <dbReference type="Proteomes" id="UP000014500"/>
    </source>
</evidence>
<dbReference type="InterPro" id="IPR051725">
    <property type="entry name" value="SAM-SH3_domain_protein"/>
</dbReference>
<protein>
    <submittedName>
        <fullName evidence="1">Uncharacterized protein</fullName>
    </submittedName>
</protein>
<dbReference type="PANTHER" id="PTHR12301:SF8">
    <property type="entry name" value="STERILE ALPHA MOTIF DOMAIN-CONTAINING PROTEIN 5"/>
    <property type="match status" value="1"/>
</dbReference>
<dbReference type="AlphaFoldDB" id="T1JLS9"/>
<evidence type="ECO:0000313" key="1">
    <source>
        <dbReference type="EnsemblMetazoa" id="SMAR014809-PA"/>
    </source>
</evidence>
<dbReference type="HOGENOM" id="CLU_140119_0_0_1"/>
<dbReference type="EMBL" id="JH431669">
    <property type="status" value="NOT_ANNOTATED_CDS"/>
    <property type="molecule type" value="Genomic_DNA"/>
</dbReference>
<organism evidence="1 2">
    <name type="scientific">Strigamia maritima</name>
    <name type="common">European centipede</name>
    <name type="synonym">Geophilus maritimus</name>
    <dbReference type="NCBI Taxonomy" id="126957"/>
    <lineage>
        <taxon>Eukaryota</taxon>
        <taxon>Metazoa</taxon>
        <taxon>Ecdysozoa</taxon>
        <taxon>Arthropoda</taxon>
        <taxon>Myriapoda</taxon>
        <taxon>Chilopoda</taxon>
        <taxon>Pleurostigmophora</taxon>
        <taxon>Geophilomorpha</taxon>
        <taxon>Linotaeniidae</taxon>
        <taxon>Strigamia</taxon>
    </lineage>
</organism>
<dbReference type="Proteomes" id="UP000014500">
    <property type="component" value="Unassembled WGS sequence"/>
</dbReference>
<reference evidence="2" key="1">
    <citation type="submission" date="2011-05" db="EMBL/GenBank/DDBJ databases">
        <authorList>
            <person name="Richards S.R."/>
            <person name="Qu J."/>
            <person name="Jiang H."/>
            <person name="Jhangiani S.N."/>
            <person name="Agravi P."/>
            <person name="Goodspeed R."/>
            <person name="Gross S."/>
            <person name="Mandapat C."/>
            <person name="Jackson L."/>
            <person name="Mathew T."/>
            <person name="Pu L."/>
            <person name="Thornton R."/>
            <person name="Saada N."/>
            <person name="Wilczek-Boney K.B."/>
            <person name="Lee S."/>
            <person name="Kovar C."/>
            <person name="Wu Y."/>
            <person name="Scherer S.E."/>
            <person name="Worley K.C."/>
            <person name="Muzny D.M."/>
            <person name="Gibbs R."/>
        </authorList>
    </citation>
    <scope>NUCLEOTIDE SEQUENCE</scope>
    <source>
        <strain evidence="2">Brora</strain>
    </source>
</reference>
<proteinExistence type="predicted"/>
<name>T1JLS9_STRMM</name>
<dbReference type="STRING" id="126957.T1JLS9"/>
<dbReference type="eggNOG" id="ENOG502S9CD">
    <property type="taxonomic scope" value="Eukaryota"/>
</dbReference>
<accession>T1JLS9</accession>
<dbReference type="PhylomeDB" id="T1JLS9"/>
<dbReference type="EnsemblMetazoa" id="SMAR014809-RA">
    <property type="protein sequence ID" value="SMAR014809-PA"/>
    <property type="gene ID" value="SMAR014809"/>
</dbReference>
<keyword evidence="2" id="KW-1185">Reference proteome</keyword>
<reference evidence="1" key="2">
    <citation type="submission" date="2015-02" db="UniProtKB">
        <authorList>
            <consortium name="EnsemblMetazoa"/>
        </authorList>
    </citation>
    <scope>IDENTIFICATION</scope>
</reference>
<dbReference type="OMA" id="HANRLAC"/>
<dbReference type="PANTHER" id="PTHR12301">
    <property type="entry name" value="SAM-DOMAIN, SH3 AND NUCLEAR LOCALIZATION SIGNALS PROTEIN RELATED"/>
    <property type="match status" value="1"/>
</dbReference>